<dbReference type="Pfam" id="PF13408">
    <property type="entry name" value="Zn_ribbon_recom"/>
    <property type="match status" value="1"/>
</dbReference>
<evidence type="ECO:0000259" key="1">
    <source>
        <dbReference type="Pfam" id="PF07508"/>
    </source>
</evidence>
<evidence type="ECO:0000259" key="2">
    <source>
        <dbReference type="Pfam" id="PF13408"/>
    </source>
</evidence>
<organism evidence="3 4">
    <name type="scientific">Eiseniibacteriota bacterium</name>
    <dbReference type="NCBI Taxonomy" id="2212470"/>
    <lineage>
        <taxon>Bacteria</taxon>
        <taxon>Candidatus Eiseniibacteriota</taxon>
    </lineage>
</organism>
<dbReference type="InterPro" id="IPR025827">
    <property type="entry name" value="Zn_ribbon_recom_dom"/>
</dbReference>
<feature type="domain" description="Recombinase zinc beta ribbon" evidence="2">
    <location>
        <begin position="88"/>
        <end position="145"/>
    </location>
</feature>
<dbReference type="Proteomes" id="UP000777784">
    <property type="component" value="Unassembled WGS sequence"/>
</dbReference>
<comment type="caution">
    <text evidence="3">The sequence shown here is derived from an EMBL/GenBank/DDBJ whole genome shotgun (WGS) entry which is preliminary data.</text>
</comment>
<name>A0A948RTY9_UNCEI</name>
<dbReference type="AlphaFoldDB" id="A0A948RTY9"/>
<dbReference type="PANTHER" id="PTHR30461">
    <property type="entry name" value="DNA-INVERTASE FROM LAMBDOID PROPHAGE"/>
    <property type="match status" value="1"/>
</dbReference>
<feature type="domain" description="Recombinase" evidence="1">
    <location>
        <begin position="6"/>
        <end position="68"/>
    </location>
</feature>
<evidence type="ECO:0000313" key="4">
    <source>
        <dbReference type="Proteomes" id="UP000777784"/>
    </source>
</evidence>
<sequence>MRRAVHLLHNPRMSGAYVYGRFQHRRGPEGRARRTRLGREQWICLIRDAHPGYITWEQFEEIERKLAESARAYGADHRHGPPREGPALLQGLAVCGRCGGRMSVRYHHLPSGLKPQYFCVNRGPTMSESPCQVIEGAVIDAAVGELIIQVFQPSALAVAVAVQEEVRARLEEADRYRRRAVERAQYEADLTRRRYMKVDPENRLVADSLEAEWNEKLRAVEQAQRDCEEQRAADESVLTEEARKRISNLAGEFPALWRDTRTPAKERKRMLALLIEDVTLRREETIFVQVRFRGGANRTLEIPVPLKAWQKRSTNPKVVRLIDELLSEHTDAEVAEVLRGQGLVTGAENPFAGINIAWIRTRYGLKSFKQRLIDRGMVPMGQLCRRFGICRDTVRDREHHGLVQGRLCNEKGEWMFEIPNEESLPAKWRKRHRRGGDVTPVMGGAV</sequence>
<dbReference type="Pfam" id="PF07508">
    <property type="entry name" value="Recombinase"/>
    <property type="match status" value="1"/>
</dbReference>
<dbReference type="InterPro" id="IPR050639">
    <property type="entry name" value="SSR_resolvase"/>
</dbReference>
<gene>
    <name evidence="3" type="ORF">KJ970_01200</name>
</gene>
<dbReference type="InterPro" id="IPR038109">
    <property type="entry name" value="DNA_bind_recomb_sf"/>
</dbReference>
<proteinExistence type="predicted"/>
<dbReference type="InterPro" id="IPR011109">
    <property type="entry name" value="DNA_bind_recombinase_dom"/>
</dbReference>
<dbReference type="EMBL" id="JAHJDP010000010">
    <property type="protein sequence ID" value="MBU2689518.1"/>
    <property type="molecule type" value="Genomic_DNA"/>
</dbReference>
<reference evidence="3" key="1">
    <citation type="submission" date="2021-05" db="EMBL/GenBank/DDBJ databases">
        <title>Energy efficiency and biological interactions define the core microbiome of deep oligotrophic groundwater.</title>
        <authorList>
            <person name="Mehrshad M."/>
            <person name="Lopez-Fernandez M."/>
            <person name="Bell E."/>
            <person name="Bernier-Latmani R."/>
            <person name="Bertilsson S."/>
            <person name="Dopson M."/>
        </authorList>
    </citation>
    <scope>NUCLEOTIDE SEQUENCE</scope>
    <source>
        <strain evidence="3">Modern_marine.mb.64</strain>
    </source>
</reference>
<protein>
    <submittedName>
        <fullName evidence="3">Recombinase zinc beta ribbon domain-containing protein</fullName>
    </submittedName>
</protein>
<dbReference type="GO" id="GO:0000150">
    <property type="term" value="F:DNA strand exchange activity"/>
    <property type="evidence" value="ECO:0007669"/>
    <property type="project" value="InterPro"/>
</dbReference>
<dbReference type="Gene3D" id="3.90.1750.20">
    <property type="entry name" value="Putative Large Serine Recombinase, Chain B, Domain 2"/>
    <property type="match status" value="1"/>
</dbReference>
<accession>A0A948RTY9</accession>
<dbReference type="PANTHER" id="PTHR30461:SF23">
    <property type="entry name" value="DNA RECOMBINASE-RELATED"/>
    <property type="match status" value="1"/>
</dbReference>
<evidence type="ECO:0000313" key="3">
    <source>
        <dbReference type="EMBL" id="MBU2689518.1"/>
    </source>
</evidence>
<dbReference type="GO" id="GO:0003677">
    <property type="term" value="F:DNA binding"/>
    <property type="evidence" value="ECO:0007669"/>
    <property type="project" value="InterPro"/>
</dbReference>